<dbReference type="InterPro" id="IPR044865">
    <property type="entry name" value="MRH_dom"/>
</dbReference>
<evidence type="ECO:0000313" key="10">
    <source>
        <dbReference type="Proteomes" id="UP000657918"/>
    </source>
</evidence>
<dbReference type="GO" id="GO:0017177">
    <property type="term" value="C:glucosidase II complex"/>
    <property type="evidence" value="ECO:0007669"/>
    <property type="project" value="TreeGrafter"/>
</dbReference>
<dbReference type="GO" id="GO:0006491">
    <property type="term" value="P:N-glycan processing"/>
    <property type="evidence" value="ECO:0007669"/>
    <property type="project" value="TreeGrafter"/>
</dbReference>
<gene>
    <name evidence="9" type="ORF">SADUNF_Sadunf03G0168400</name>
</gene>
<dbReference type="InterPro" id="IPR036607">
    <property type="entry name" value="PRKCSH"/>
</dbReference>
<evidence type="ECO:0000256" key="2">
    <source>
        <dbReference type="ARBA" id="ARBA00022729"/>
    </source>
</evidence>
<dbReference type="SUPFAM" id="SSF50911">
    <property type="entry name" value="Mannose 6-phosphate receptor domain"/>
    <property type="match status" value="1"/>
</dbReference>
<evidence type="ECO:0000313" key="9">
    <source>
        <dbReference type="EMBL" id="KAF9686532.1"/>
    </source>
</evidence>
<evidence type="ECO:0000259" key="8">
    <source>
        <dbReference type="PROSITE" id="PS51914"/>
    </source>
</evidence>
<comment type="caution">
    <text evidence="9">The sequence shown here is derived from an EMBL/GenBank/DDBJ whole genome shotgun (WGS) entry which is preliminary data.</text>
</comment>
<name>A0A835N5F8_9ROSI</name>
<feature type="compositionally biased region" description="Basic and acidic residues" evidence="6">
    <location>
        <begin position="237"/>
        <end position="289"/>
    </location>
</feature>
<organism evidence="9 10">
    <name type="scientific">Salix dunnii</name>
    <dbReference type="NCBI Taxonomy" id="1413687"/>
    <lineage>
        <taxon>Eukaryota</taxon>
        <taxon>Viridiplantae</taxon>
        <taxon>Streptophyta</taxon>
        <taxon>Embryophyta</taxon>
        <taxon>Tracheophyta</taxon>
        <taxon>Spermatophyta</taxon>
        <taxon>Magnoliopsida</taxon>
        <taxon>eudicotyledons</taxon>
        <taxon>Gunneridae</taxon>
        <taxon>Pentapetalae</taxon>
        <taxon>rosids</taxon>
        <taxon>fabids</taxon>
        <taxon>Malpighiales</taxon>
        <taxon>Salicaceae</taxon>
        <taxon>Saliceae</taxon>
        <taxon>Salix</taxon>
    </lineage>
</organism>
<feature type="compositionally biased region" description="Basic and acidic residues" evidence="6">
    <location>
        <begin position="305"/>
        <end position="320"/>
    </location>
</feature>
<dbReference type="PROSITE" id="PS51914">
    <property type="entry name" value="MRH"/>
    <property type="match status" value="1"/>
</dbReference>
<dbReference type="Pfam" id="PF12999">
    <property type="entry name" value="PRKCSH-like"/>
    <property type="match status" value="2"/>
</dbReference>
<proteinExistence type="predicted"/>
<protein>
    <recommendedName>
        <fullName evidence="1">Glucosidase 2 subunit beta</fullName>
    </recommendedName>
</protein>
<sequence length="699" mass="79264">MEVERRSFCLFLLIFPGFFGVLCRSASPVVPKNPFLGIPPQDDNYYKTSSNTIKCKDGSATFTKVQLNDDFCDCPDATDEPGLSLSLSDYFLSIFCFLPFSHPYFTSCYFLLRTSACPGGKFYCRNAGHAPLFLFSSRVNDGICDCCDGSDEYDGQVKCPNTCWEAGKVARDKLKKKIATYKEGVALRNEEVDQAKAAIAKDEAELSKLKNEENVLKGLVQQLKELKEQIEKAEERERLQKEKEEKERKEAEEKATGEKSVIEREANEGHIEEKIYNEVKDVESAHDEIGVLDDSPADQDVVEEYADHGAEDESNGDSKSKRSPVNKVEQHEGQEDEKSASTKNMDDSTHVHEINHDAGNEASHDQSVEEGKDGSTDVEGLSKEELGRLVASRWTGNPEKQTEGDSDKKENDHEDSEEMAQDTHDQEYDGYASETDDETGKYDDSDVEDDIDQTYEEDVHDDATAFKSDAEDEFSDTTSPGNPSWLEKIQQTFRSILQAFKFFQTPVDKSEAARVRKEYDESSAKLSKIQSRISSLTKKLKHDYGKEMEFYSFYDHCFESKQNKYVYKVCPFKEASQLEGHSTTRLGCWNEFEDSYRVMVFSNGDKCWNGPDRSMKVRLRCGLKNEVTDVDEPSRCELGPLLLSCVSYVFYCSLTHLACHARYVALLSTPALCIEEKLKELENKLDLMNKEHPQSHDEL</sequence>
<dbReference type="PANTHER" id="PTHR12630:SF1">
    <property type="entry name" value="GLUCOSIDASE 2 SUBUNIT BETA"/>
    <property type="match status" value="1"/>
</dbReference>
<keyword evidence="3" id="KW-0256">Endoplasmic reticulum</keyword>
<feature type="chain" id="PRO_5032875332" description="Glucosidase 2 subunit beta" evidence="7">
    <location>
        <begin position="24"/>
        <end position="699"/>
    </location>
</feature>
<dbReference type="EMBL" id="JADGMS010000003">
    <property type="protein sequence ID" value="KAF9686532.1"/>
    <property type="molecule type" value="Genomic_DNA"/>
</dbReference>
<keyword evidence="2 7" id="KW-0732">Signal</keyword>
<dbReference type="PANTHER" id="PTHR12630">
    <property type="entry name" value="N-LINKED OLIGOSACCHARIDE PROCESSING"/>
    <property type="match status" value="1"/>
</dbReference>
<dbReference type="OrthoDB" id="28322at2759"/>
<evidence type="ECO:0000256" key="7">
    <source>
        <dbReference type="SAM" id="SignalP"/>
    </source>
</evidence>
<dbReference type="Pfam" id="PF13015">
    <property type="entry name" value="PRKCSH_1"/>
    <property type="match status" value="1"/>
</dbReference>
<feature type="compositionally biased region" description="Acidic residues" evidence="6">
    <location>
        <begin position="295"/>
        <end position="304"/>
    </location>
</feature>
<feature type="compositionally biased region" description="Basic and acidic residues" evidence="6">
    <location>
        <begin position="328"/>
        <end position="387"/>
    </location>
</feature>
<accession>A0A835N5F8</accession>
<evidence type="ECO:0000256" key="3">
    <source>
        <dbReference type="ARBA" id="ARBA00022824"/>
    </source>
</evidence>
<feature type="compositionally biased region" description="Basic and acidic residues" evidence="6">
    <location>
        <begin position="400"/>
        <end position="412"/>
    </location>
</feature>
<feature type="signal peptide" evidence="7">
    <location>
        <begin position="1"/>
        <end position="23"/>
    </location>
</feature>
<dbReference type="Gene3D" id="2.70.130.10">
    <property type="entry name" value="Mannose-6-phosphate receptor binding domain"/>
    <property type="match status" value="1"/>
</dbReference>
<feature type="coiled-coil region" evidence="5">
    <location>
        <begin position="671"/>
        <end position="698"/>
    </location>
</feature>
<keyword evidence="5" id="KW-0175">Coiled coil</keyword>
<feature type="region of interest" description="Disordered" evidence="6">
    <location>
        <begin position="237"/>
        <end position="453"/>
    </location>
</feature>
<feature type="domain" description="MRH" evidence="8">
    <location>
        <begin position="555"/>
        <end position="675"/>
    </location>
</feature>
<keyword evidence="4" id="KW-1015">Disulfide bond</keyword>
<dbReference type="InterPro" id="IPR009011">
    <property type="entry name" value="Man6P_isomerase_rcpt-bd_dom_sf"/>
</dbReference>
<evidence type="ECO:0000256" key="6">
    <source>
        <dbReference type="SAM" id="MobiDB-lite"/>
    </source>
</evidence>
<dbReference type="InterPro" id="IPR039794">
    <property type="entry name" value="Gtb1-like"/>
</dbReference>
<keyword evidence="10" id="KW-1185">Reference proteome</keyword>
<dbReference type="InterPro" id="IPR028146">
    <property type="entry name" value="PRKCSH_N"/>
</dbReference>
<dbReference type="Proteomes" id="UP000657918">
    <property type="component" value="Unassembled WGS sequence"/>
</dbReference>
<reference evidence="9 10" key="1">
    <citation type="submission" date="2020-10" db="EMBL/GenBank/DDBJ databases">
        <title>Plant Genome Project.</title>
        <authorList>
            <person name="Zhang R.-G."/>
        </authorList>
    </citation>
    <scope>NUCLEOTIDE SEQUENCE [LARGE SCALE GENOMIC DNA]</scope>
    <source>
        <strain evidence="9">FAFU-HL-1</strain>
        <tissue evidence="9">Leaf</tissue>
    </source>
</reference>
<dbReference type="AlphaFoldDB" id="A0A835N5F8"/>
<evidence type="ECO:0000256" key="4">
    <source>
        <dbReference type="ARBA" id="ARBA00023157"/>
    </source>
</evidence>
<evidence type="ECO:0000256" key="1">
    <source>
        <dbReference type="ARBA" id="ARBA00022387"/>
    </source>
</evidence>
<evidence type="ECO:0000256" key="5">
    <source>
        <dbReference type="SAM" id="Coils"/>
    </source>
</evidence>